<accession>A0A554RJR2</accession>
<dbReference type="AlphaFoldDB" id="A0A554RJR2"/>
<feature type="transmembrane region" description="Helical" evidence="1">
    <location>
        <begin position="42"/>
        <end position="60"/>
    </location>
</feature>
<keyword evidence="1" id="KW-0472">Membrane</keyword>
<comment type="caution">
    <text evidence="2">The sequence shown here is derived from an EMBL/GenBank/DDBJ whole genome shotgun (WGS) entry which is preliminary data.</text>
</comment>
<keyword evidence="1" id="KW-0812">Transmembrane</keyword>
<dbReference type="Proteomes" id="UP000316988">
    <property type="component" value="Unassembled WGS sequence"/>
</dbReference>
<dbReference type="OrthoDB" id="5074105at2"/>
<gene>
    <name evidence="2" type="ORF">FNM00_17555</name>
</gene>
<name>A0A554RJR2_9ACTN</name>
<reference evidence="2 3" key="1">
    <citation type="submission" date="2019-07" db="EMBL/GenBank/DDBJ databases">
        <authorList>
            <person name="Zhao L.H."/>
        </authorList>
    </citation>
    <scope>NUCLEOTIDE SEQUENCE [LARGE SCALE GENOMIC DNA]</scope>
    <source>
        <strain evidence="2 3">Co35</strain>
    </source>
</reference>
<keyword evidence="1" id="KW-1133">Transmembrane helix</keyword>
<protein>
    <submittedName>
        <fullName evidence="2">Uncharacterized protein</fullName>
    </submittedName>
</protein>
<keyword evidence="3" id="KW-1185">Reference proteome</keyword>
<dbReference type="PROSITE" id="PS51257">
    <property type="entry name" value="PROKAR_LIPOPROTEIN"/>
    <property type="match status" value="1"/>
</dbReference>
<dbReference type="EMBL" id="VLNT01000026">
    <property type="protein sequence ID" value="TSD54388.1"/>
    <property type="molecule type" value="Genomic_DNA"/>
</dbReference>
<evidence type="ECO:0000313" key="3">
    <source>
        <dbReference type="Proteomes" id="UP000316988"/>
    </source>
</evidence>
<evidence type="ECO:0000256" key="1">
    <source>
        <dbReference type="SAM" id="Phobius"/>
    </source>
</evidence>
<sequence>MSSRRRPWLAFWGALLLWSGLACTALFAAAAVWLLVDGSQPSWIILAVTVPMGLVGWWLIRRSGVPVGEALNL</sequence>
<feature type="transmembrane region" description="Helical" evidence="1">
    <location>
        <begin position="12"/>
        <end position="36"/>
    </location>
</feature>
<proteinExistence type="predicted"/>
<organism evidence="2 3">
    <name type="scientific">Aeromicrobium piscarium</name>
    <dbReference type="NCBI Taxonomy" id="2590901"/>
    <lineage>
        <taxon>Bacteria</taxon>
        <taxon>Bacillati</taxon>
        <taxon>Actinomycetota</taxon>
        <taxon>Actinomycetes</taxon>
        <taxon>Propionibacteriales</taxon>
        <taxon>Nocardioidaceae</taxon>
        <taxon>Aeromicrobium</taxon>
    </lineage>
</organism>
<evidence type="ECO:0000313" key="2">
    <source>
        <dbReference type="EMBL" id="TSD54388.1"/>
    </source>
</evidence>
<dbReference type="RefSeq" id="WP_143914834.1">
    <property type="nucleotide sequence ID" value="NZ_VLNT01000026.1"/>
</dbReference>